<dbReference type="PANTHER" id="PTHR46401:SF2">
    <property type="entry name" value="GLYCOSYLTRANSFERASE WBBK-RELATED"/>
    <property type="match status" value="1"/>
</dbReference>
<evidence type="ECO:0000313" key="4">
    <source>
        <dbReference type="Proteomes" id="UP000178606"/>
    </source>
</evidence>
<name>A0A1F6CG41_HANXR</name>
<dbReference type="Pfam" id="PF13579">
    <property type="entry name" value="Glyco_trans_4_4"/>
    <property type="match status" value="1"/>
</dbReference>
<gene>
    <name evidence="3" type="ORF">A3F84_23040</name>
</gene>
<evidence type="ECO:0000256" key="1">
    <source>
        <dbReference type="ARBA" id="ARBA00022679"/>
    </source>
</evidence>
<dbReference type="PANTHER" id="PTHR46401">
    <property type="entry name" value="GLYCOSYLTRANSFERASE WBBK-RELATED"/>
    <property type="match status" value="1"/>
</dbReference>
<accession>A0A1F6CG41</accession>
<feature type="domain" description="Glycosyltransferase subfamily 4-like N-terminal" evidence="2">
    <location>
        <begin position="31"/>
        <end position="211"/>
    </location>
</feature>
<sequence>MRRLLAVSWAMPPILSPRSIQVQRSLHYLAAEHGWQVTALAVAPERAGRGWELDPGLESLYPAQYQVQRIPPLEGAWPLWLLGHVFPSLAQLPDPQRSWAWRAGRLATRLCDRQAFSALITFGQPMSDHLVGLRIRRRHPLPWVAHFSDPWCDNPYTKWASAWTKRWNLALERRVVAGSDRLVFVNAVARDLVMRKYPAGWGDKAVVIPQGYDRGLTPAAKTPGSRPRLTLCYTGSFYGSRSPLSLLEAIQRLGAQVRRHLRVILAGPIWSEYRRVLTTAASAEVVQVVGTVPYSEVVGLLNEADCLLLIDAVSEGKSPFLSSKLIDYLAFQKPILGLTPPEGASADLLRRLGCRVVAPDDVQGIAGALSDLIGEWQNGRLRVSPQFEKAAGEYDIRQTTRRLAAVLGLVARR</sequence>
<dbReference type="GO" id="GO:0009103">
    <property type="term" value="P:lipopolysaccharide biosynthetic process"/>
    <property type="evidence" value="ECO:0007669"/>
    <property type="project" value="TreeGrafter"/>
</dbReference>
<dbReference type="EMBL" id="MFKF01000254">
    <property type="protein sequence ID" value="OGG48155.1"/>
    <property type="molecule type" value="Genomic_DNA"/>
</dbReference>
<evidence type="ECO:0000259" key="2">
    <source>
        <dbReference type="Pfam" id="PF13579"/>
    </source>
</evidence>
<organism evidence="3 4">
    <name type="scientific">Handelsmanbacteria sp. (strain RIFCSPLOWO2_12_FULL_64_10)</name>
    <dbReference type="NCBI Taxonomy" id="1817868"/>
    <lineage>
        <taxon>Bacteria</taxon>
        <taxon>Candidatus Handelsmaniibacteriota</taxon>
    </lineage>
</organism>
<dbReference type="Pfam" id="PF13692">
    <property type="entry name" value="Glyco_trans_1_4"/>
    <property type="match status" value="1"/>
</dbReference>
<dbReference type="InterPro" id="IPR028098">
    <property type="entry name" value="Glyco_trans_4-like_N"/>
</dbReference>
<comment type="caution">
    <text evidence="3">The sequence shown here is derived from an EMBL/GenBank/DDBJ whole genome shotgun (WGS) entry which is preliminary data.</text>
</comment>
<dbReference type="SUPFAM" id="SSF53756">
    <property type="entry name" value="UDP-Glycosyltransferase/glycogen phosphorylase"/>
    <property type="match status" value="1"/>
</dbReference>
<reference evidence="3 4" key="1">
    <citation type="journal article" date="2016" name="Nat. Commun.">
        <title>Thousands of microbial genomes shed light on interconnected biogeochemical processes in an aquifer system.</title>
        <authorList>
            <person name="Anantharaman K."/>
            <person name="Brown C.T."/>
            <person name="Hug L.A."/>
            <person name="Sharon I."/>
            <person name="Castelle C.J."/>
            <person name="Probst A.J."/>
            <person name="Thomas B.C."/>
            <person name="Singh A."/>
            <person name="Wilkins M.J."/>
            <person name="Karaoz U."/>
            <person name="Brodie E.L."/>
            <person name="Williams K.H."/>
            <person name="Hubbard S.S."/>
            <person name="Banfield J.F."/>
        </authorList>
    </citation>
    <scope>NUCLEOTIDE SEQUENCE [LARGE SCALE GENOMIC DNA]</scope>
    <source>
        <strain evidence="4">RIFCSPLOWO2_12_FULL_64_10</strain>
    </source>
</reference>
<dbReference type="Gene3D" id="3.40.50.2000">
    <property type="entry name" value="Glycogen Phosphorylase B"/>
    <property type="match status" value="2"/>
</dbReference>
<dbReference type="AlphaFoldDB" id="A0A1F6CG41"/>
<keyword evidence="1" id="KW-0808">Transferase</keyword>
<dbReference type="GO" id="GO:0016757">
    <property type="term" value="F:glycosyltransferase activity"/>
    <property type="evidence" value="ECO:0007669"/>
    <property type="project" value="TreeGrafter"/>
</dbReference>
<protein>
    <recommendedName>
        <fullName evidence="2">Glycosyltransferase subfamily 4-like N-terminal domain-containing protein</fullName>
    </recommendedName>
</protein>
<evidence type="ECO:0000313" key="3">
    <source>
        <dbReference type="EMBL" id="OGG48155.1"/>
    </source>
</evidence>
<dbReference type="Proteomes" id="UP000178606">
    <property type="component" value="Unassembled WGS sequence"/>
</dbReference>
<proteinExistence type="predicted"/>